<evidence type="ECO:0000313" key="1">
    <source>
        <dbReference type="EMBL" id="GBN80891.1"/>
    </source>
</evidence>
<gene>
    <name evidence="1" type="ORF">AVEN_238519_1</name>
</gene>
<accession>A0A4Y2RYT1</accession>
<comment type="caution">
    <text evidence="1">The sequence shown here is derived from an EMBL/GenBank/DDBJ whole genome shotgun (WGS) entry which is preliminary data.</text>
</comment>
<proteinExistence type="predicted"/>
<sequence>MQVIHVISVQNLKPFAKGHSDPYCTFFSLAFKTRIPTCSDLLLRENLRLCPLIYTGRIGSQLEAVGFQDQSDVQTFDDTMPTIIDVSY</sequence>
<name>A0A4Y2RYT1_ARAVE</name>
<dbReference type="Proteomes" id="UP000499080">
    <property type="component" value="Unassembled WGS sequence"/>
</dbReference>
<dbReference type="EMBL" id="BGPR01019073">
    <property type="protein sequence ID" value="GBN80891.1"/>
    <property type="molecule type" value="Genomic_DNA"/>
</dbReference>
<protein>
    <submittedName>
        <fullName evidence="1">Uncharacterized protein</fullName>
    </submittedName>
</protein>
<evidence type="ECO:0000313" key="2">
    <source>
        <dbReference type="Proteomes" id="UP000499080"/>
    </source>
</evidence>
<dbReference type="AlphaFoldDB" id="A0A4Y2RYT1"/>
<keyword evidence="2" id="KW-1185">Reference proteome</keyword>
<reference evidence="1 2" key="1">
    <citation type="journal article" date="2019" name="Sci. Rep.">
        <title>Orb-weaving spider Araneus ventricosus genome elucidates the spidroin gene catalogue.</title>
        <authorList>
            <person name="Kono N."/>
            <person name="Nakamura H."/>
            <person name="Ohtoshi R."/>
            <person name="Moran D.A.P."/>
            <person name="Shinohara A."/>
            <person name="Yoshida Y."/>
            <person name="Fujiwara M."/>
            <person name="Mori M."/>
            <person name="Tomita M."/>
            <person name="Arakawa K."/>
        </authorList>
    </citation>
    <scope>NUCLEOTIDE SEQUENCE [LARGE SCALE GENOMIC DNA]</scope>
</reference>
<organism evidence="1 2">
    <name type="scientific">Araneus ventricosus</name>
    <name type="common">Orbweaver spider</name>
    <name type="synonym">Epeira ventricosa</name>
    <dbReference type="NCBI Taxonomy" id="182803"/>
    <lineage>
        <taxon>Eukaryota</taxon>
        <taxon>Metazoa</taxon>
        <taxon>Ecdysozoa</taxon>
        <taxon>Arthropoda</taxon>
        <taxon>Chelicerata</taxon>
        <taxon>Arachnida</taxon>
        <taxon>Araneae</taxon>
        <taxon>Araneomorphae</taxon>
        <taxon>Entelegynae</taxon>
        <taxon>Araneoidea</taxon>
        <taxon>Araneidae</taxon>
        <taxon>Araneus</taxon>
    </lineage>
</organism>